<feature type="binding site" evidence="6">
    <location>
        <begin position="30"/>
        <end position="37"/>
    </location>
    <ligand>
        <name>substrate</name>
    </ligand>
</feature>
<organism evidence="9 10">
    <name type="scientific">Tribonema minus</name>
    <dbReference type="NCBI Taxonomy" id="303371"/>
    <lineage>
        <taxon>Eukaryota</taxon>
        <taxon>Sar</taxon>
        <taxon>Stramenopiles</taxon>
        <taxon>Ochrophyta</taxon>
        <taxon>PX clade</taxon>
        <taxon>Xanthophyceae</taxon>
        <taxon>Tribonematales</taxon>
        <taxon>Tribonemataceae</taxon>
        <taxon>Tribonema</taxon>
    </lineage>
</organism>
<dbReference type="GO" id="GO:0006096">
    <property type="term" value="P:glycolytic process"/>
    <property type="evidence" value="ECO:0007669"/>
    <property type="project" value="UniProtKB-KW"/>
</dbReference>
<evidence type="ECO:0000313" key="9">
    <source>
        <dbReference type="EMBL" id="KAG5190075.1"/>
    </source>
</evidence>
<gene>
    <name evidence="9" type="ORF">JKP88DRAFT_352815</name>
</gene>
<dbReference type="GO" id="GO:0004619">
    <property type="term" value="F:phosphoglycerate mutase activity"/>
    <property type="evidence" value="ECO:0007669"/>
    <property type="project" value="UniProtKB-EC"/>
</dbReference>
<evidence type="ECO:0000313" key="10">
    <source>
        <dbReference type="Proteomes" id="UP000664859"/>
    </source>
</evidence>
<feature type="region of interest" description="Disordered" evidence="8">
    <location>
        <begin position="291"/>
        <end position="322"/>
    </location>
</feature>
<evidence type="ECO:0000256" key="1">
    <source>
        <dbReference type="ARBA" id="ARBA00006717"/>
    </source>
</evidence>
<proteinExistence type="inferred from homology"/>
<dbReference type="OrthoDB" id="354304at2759"/>
<evidence type="ECO:0000256" key="4">
    <source>
        <dbReference type="ARBA" id="ARBA00023235"/>
    </source>
</evidence>
<keyword evidence="4" id="KW-0413">Isomerase</keyword>
<dbReference type="CDD" id="cd07067">
    <property type="entry name" value="HP_PGM_like"/>
    <property type="match status" value="1"/>
</dbReference>
<dbReference type="Proteomes" id="UP000664859">
    <property type="component" value="Unassembled WGS sequence"/>
</dbReference>
<dbReference type="InterPro" id="IPR013078">
    <property type="entry name" value="His_Pase_superF_clade-1"/>
</dbReference>
<feature type="binding site" evidence="6">
    <location>
        <position position="83"/>
    </location>
    <ligand>
        <name>substrate</name>
    </ligand>
</feature>
<comment type="similarity">
    <text evidence="1">Belongs to the phosphoglycerate mutase family. BPG-dependent PGAM subfamily.</text>
</comment>
<keyword evidence="10" id="KW-1185">Reference proteome</keyword>
<feature type="binding site" evidence="6">
    <location>
        <begin position="213"/>
        <end position="214"/>
    </location>
    <ligand>
        <name>substrate</name>
    </ligand>
</feature>
<dbReference type="SUPFAM" id="SSF53254">
    <property type="entry name" value="Phosphoglycerate mutase-like"/>
    <property type="match status" value="1"/>
</dbReference>
<dbReference type="EMBL" id="JAFCMP010000039">
    <property type="protein sequence ID" value="KAG5190075.1"/>
    <property type="molecule type" value="Genomic_DNA"/>
</dbReference>
<name>A0A836CKL9_9STRA</name>
<feature type="binding site" evidence="6">
    <location>
        <position position="121"/>
    </location>
    <ligand>
        <name>substrate</name>
    </ligand>
</feature>
<evidence type="ECO:0000256" key="5">
    <source>
        <dbReference type="PIRSR" id="PIRSR613078-1"/>
    </source>
</evidence>
<dbReference type="NCBIfam" id="TIGR01258">
    <property type="entry name" value="pgm_1"/>
    <property type="match status" value="1"/>
</dbReference>
<sequence length="322" mass="34626">MTLSSHPEVAEALALEQPTVEAKYRVIFMRHGESTYNAEGRFIGWADPPLSALGEEEARGAGQLLREYGLGDVDEIFVSYLKRSIKTGWIVAEELGRSHIPVSSDWRLNEQMYGALEGLLKRDVAREHGLELTQKWRRSYDIAPPAVPGARGYFPAGDPKYADLTDDDAPESWCGSARTESLKDTQARAWRLWKERIAPRARAGRTCLVVAHGNVIRALLKRLDGVGAERLRDVCIPRAVPLVYELDADMRPVRAAQAMGPLSARYLANPGQIAARMKLESNEAQLGLHVPDAEAAGGGGGGGGGSGGDSGIESGGGTAAAA</sequence>
<dbReference type="SMART" id="SM00855">
    <property type="entry name" value="PGAM"/>
    <property type="match status" value="1"/>
</dbReference>
<comment type="caution">
    <text evidence="9">The sequence shown here is derived from an EMBL/GenBank/DDBJ whole genome shotgun (WGS) entry which is preliminary data.</text>
</comment>
<dbReference type="Gene3D" id="3.40.50.1240">
    <property type="entry name" value="Phosphoglycerate mutase-like"/>
    <property type="match status" value="1"/>
</dbReference>
<dbReference type="AlphaFoldDB" id="A0A836CKL9"/>
<evidence type="ECO:0000256" key="6">
    <source>
        <dbReference type="PIRSR" id="PIRSR613078-2"/>
    </source>
</evidence>
<dbReference type="HAMAP" id="MF_01039">
    <property type="entry name" value="PGAM_GpmA"/>
    <property type="match status" value="1"/>
</dbReference>
<dbReference type="EC" id="5.4.2.11" evidence="2"/>
<evidence type="ECO:0000256" key="3">
    <source>
        <dbReference type="ARBA" id="ARBA00023152"/>
    </source>
</evidence>
<accession>A0A836CKL9</accession>
<evidence type="ECO:0000256" key="8">
    <source>
        <dbReference type="SAM" id="MobiDB-lite"/>
    </source>
</evidence>
<dbReference type="PANTHER" id="PTHR11931">
    <property type="entry name" value="PHOSPHOGLYCERATE MUTASE"/>
    <property type="match status" value="1"/>
</dbReference>
<feature type="binding site" evidence="6">
    <location>
        <begin position="110"/>
        <end position="113"/>
    </location>
    <ligand>
        <name>substrate</name>
    </ligand>
</feature>
<reference evidence="9" key="1">
    <citation type="submission" date="2021-02" db="EMBL/GenBank/DDBJ databases">
        <title>First Annotated Genome of the Yellow-green Alga Tribonema minus.</title>
        <authorList>
            <person name="Mahan K.M."/>
        </authorList>
    </citation>
    <scope>NUCLEOTIDE SEQUENCE</scope>
    <source>
        <strain evidence="9">UTEX B ZZ1240</strain>
    </source>
</reference>
<evidence type="ECO:0000256" key="2">
    <source>
        <dbReference type="ARBA" id="ARBA00012028"/>
    </source>
</evidence>
<dbReference type="InterPro" id="IPR029033">
    <property type="entry name" value="His_PPase_superfam"/>
</dbReference>
<dbReference type="Pfam" id="PF00300">
    <property type="entry name" value="His_Phos_1"/>
    <property type="match status" value="2"/>
</dbReference>
<dbReference type="InterPro" id="IPR005952">
    <property type="entry name" value="Phosphogly_mut1"/>
</dbReference>
<keyword evidence="3" id="KW-0324">Glycolysis</keyword>
<feature type="active site" description="Proton donor/acceptor" evidence="5">
    <location>
        <position position="110"/>
    </location>
</feature>
<feature type="compositionally biased region" description="Gly residues" evidence="8">
    <location>
        <begin position="296"/>
        <end position="322"/>
    </location>
</feature>
<protein>
    <recommendedName>
        <fullName evidence="2">phosphoglycerate mutase (2,3-diphosphoglycerate-dependent)</fullName>
        <ecNumber evidence="2">5.4.2.11</ecNumber>
    </recommendedName>
</protein>
<feature type="site" description="Transition state stabilizer" evidence="7">
    <location>
        <position position="212"/>
    </location>
</feature>
<feature type="binding site" evidence="6">
    <location>
        <begin position="137"/>
        <end position="138"/>
    </location>
    <ligand>
        <name>substrate</name>
    </ligand>
</feature>
<evidence type="ECO:0000256" key="7">
    <source>
        <dbReference type="PIRSR" id="PIRSR613078-3"/>
    </source>
</evidence>
<feature type="active site" description="Tele-phosphohistidine intermediate" evidence="5">
    <location>
        <position position="31"/>
    </location>
</feature>